<dbReference type="EC" id="3.2.1.23" evidence="4"/>
<sequence>MLILVIMQITLTSCSNGGASGAGSSGGSASPDESVTAGMITDPDFCRKAGEGVEVIDMRIGMWVAPRAHLMKTQEEADRRFAEIREAGINMYYSFYEEKDDAWLDRMLRAAEKNGVGVLISLDRVYSGSDIEKNLELARRTKDYSCVIGFNMYDEPSAEVNPLLSTQKIKLRALAGDGKILMCNLFPNYAPPAKLGVAEGVGGRTVYQTYLDRFMSEVGTDALSFDFYPFQANSSTDKDYLRNMLRNLSDIALSAKKNGVPAWGFIQDSSWDATRVPDDDELRFLSHAHLAFGLKSYSYFLYAQPSDKSGGEGIFKGMIDYDGNRTEIYDRVKKNNEEIAGMRGRFLDYGLEGFLTDNISSAYRSCIADELRLDGFGSLESVKTDRNLLIGCFRNGNGIAYYVMNFGYSAGGSATLTFGEGGCDITVWGSGGIEQTGHSDTVGFTLRAGEGKFIELKAYSDGR</sequence>
<dbReference type="EMBL" id="JALEMU010000071">
    <property type="protein sequence ID" value="MCI5755560.1"/>
    <property type="molecule type" value="Genomic_DNA"/>
</dbReference>
<dbReference type="Proteomes" id="UP001139365">
    <property type="component" value="Unassembled WGS sequence"/>
</dbReference>
<comment type="caution">
    <text evidence="4">The sequence shown here is derived from an EMBL/GenBank/DDBJ whole genome shotgun (WGS) entry which is preliminary data.</text>
</comment>
<evidence type="ECO:0000259" key="3">
    <source>
        <dbReference type="Pfam" id="PF02449"/>
    </source>
</evidence>
<evidence type="ECO:0000256" key="1">
    <source>
        <dbReference type="ARBA" id="ARBA00022801"/>
    </source>
</evidence>
<gene>
    <name evidence="4" type="ORF">MR241_04625</name>
</gene>
<organism evidence="4 5">
    <name type="scientific">Candidatus Colimorpha enterica</name>
    <dbReference type="NCBI Taxonomy" id="3083063"/>
    <lineage>
        <taxon>Bacteria</taxon>
        <taxon>Pseudomonadati</taxon>
        <taxon>Bacteroidota</taxon>
        <taxon>Bacteroidia</taxon>
        <taxon>Bacteroidales</taxon>
        <taxon>Candidatus Colimorpha</taxon>
    </lineage>
</organism>
<keyword evidence="2 4" id="KW-0326">Glycosidase</keyword>
<dbReference type="Gene3D" id="3.20.20.80">
    <property type="entry name" value="Glycosidases"/>
    <property type="match status" value="1"/>
</dbReference>
<dbReference type="SUPFAM" id="SSF51445">
    <property type="entry name" value="(Trans)glycosidases"/>
    <property type="match status" value="1"/>
</dbReference>
<evidence type="ECO:0000313" key="4">
    <source>
        <dbReference type="EMBL" id="MCI5755560.1"/>
    </source>
</evidence>
<proteinExistence type="predicted"/>
<keyword evidence="1 4" id="KW-0378">Hydrolase</keyword>
<dbReference type="InterPro" id="IPR017853">
    <property type="entry name" value="GH"/>
</dbReference>
<feature type="domain" description="Glycoside hydrolase family 42 N-terminal" evidence="3">
    <location>
        <begin position="210"/>
        <end position="340"/>
    </location>
</feature>
<evidence type="ECO:0000256" key="2">
    <source>
        <dbReference type="ARBA" id="ARBA00023295"/>
    </source>
</evidence>
<dbReference type="Pfam" id="PF02449">
    <property type="entry name" value="Glyco_hydro_42"/>
    <property type="match status" value="1"/>
</dbReference>
<dbReference type="GO" id="GO:0005975">
    <property type="term" value="P:carbohydrate metabolic process"/>
    <property type="evidence" value="ECO:0007669"/>
    <property type="project" value="InterPro"/>
</dbReference>
<protein>
    <submittedName>
        <fullName evidence="4">Beta-galactosidase</fullName>
        <ecNumber evidence="4">3.2.1.23</ecNumber>
    </submittedName>
</protein>
<dbReference type="GO" id="GO:0004565">
    <property type="term" value="F:beta-galactosidase activity"/>
    <property type="evidence" value="ECO:0007669"/>
    <property type="project" value="UniProtKB-EC"/>
</dbReference>
<name>A0AAE3FHL2_9BACT</name>
<evidence type="ECO:0000313" key="5">
    <source>
        <dbReference type="Proteomes" id="UP001139365"/>
    </source>
</evidence>
<reference evidence="4 5" key="1">
    <citation type="submission" date="2022-03" db="EMBL/GenBank/DDBJ databases">
        <title>Metagenome-assembled genomes from swine fecal metagenomes.</title>
        <authorList>
            <person name="Holman D.B."/>
            <person name="Kommadath A."/>
        </authorList>
    </citation>
    <scope>NUCLEOTIDE SEQUENCE [LARGE SCALE GENOMIC DNA]</scope>
    <source>
        <strain evidence="4">SUG147</strain>
    </source>
</reference>
<dbReference type="AlphaFoldDB" id="A0AAE3FHL2"/>
<accession>A0AAE3FHL2</accession>
<dbReference type="GO" id="GO:0009341">
    <property type="term" value="C:beta-galactosidase complex"/>
    <property type="evidence" value="ECO:0007669"/>
    <property type="project" value="InterPro"/>
</dbReference>
<dbReference type="InterPro" id="IPR013529">
    <property type="entry name" value="Glyco_hydro_42_N"/>
</dbReference>